<feature type="domain" description="Type 9 secretion system plug protein N-terminal" evidence="1">
    <location>
        <begin position="33"/>
        <end position="156"/>
    </location>
</feature>
<dbReference type="Pfam" id="PF17116">
    <property type="entry name" value="T9SS_plug_1st"/>
    <property type="match status" value="1"/>
</dbReference>
<sequence length="418" mass="49458">MMRLCLLLLCFLTIVPVKGQKKIYRTEVFDPLIQTLQVRVENAPLYPPIISLQSDDRIIVSFDQFVDDPQYLSYSVIHCNADWTRSGLSELEYLDGFNNRPVEYSEMSLSTYRNYIHYKIVLPNESMRFKVSGNYVVIVYPEDEPDKVLLHACFSISSDQVSVPCRILTKTDIDYNKAHQQIEFNVQYPHYDIRSPQTELKIYVSQNNRRDNEVLITHPLYVKSRELVYAHNKDLIFEAGNEYRRFEMVTTKYKGMRVAELRYYDPYFNVTLFPDFPRAGKNYLYDQTQNGRFTIRESDAVDSDLEADYFIVHFSLDYDKPLLDGNIYLEGEFTHDLFNDRSQMIYNPDTRRYEKTLFLKQGAYNYQYLYLPFGQMKATPSLIEGNYVDTKNEYLIKVYHRVQGERYDRLIGIGRCIL</sequence>
<evidence type="ECO:0000259" key="1">
    <source>
        <dbReference type="Pfam" id="PF17116"/>
    </source>
</evidence>
<name>A0A354M494_9BACT</name>
<dbReference type="AlphaFoldDB" id="A0A354M494"/>
<dbReference type="InterPro" id="IPR031345">
    <property type="entry name" value="T9SS_Plug_N"/>
</dbReference>
<evidence type="ECO:0000313" key="3">
    <source>
        <dbReference type="Proteomes" id="UP000262954"/>
    </source>
</evidence>
<proteinExistence type="predicted"/>
<protein>
    <submittedName>
        <fullName evidence="2">DUF5103 domain-containing protein</fullName>
    </submittedName>
</protein>
<dbReference type="Proteomes" id="UP000262954">
    <property type="component" value="Unassembled WGS sequence"/>
</dbReference>
<gene>
    <name evidence="2" type="ORF">DDY73_10055</name>
</gene>
<accession>A0A354M494</accession>
<evidence type="ECO:0000313" key="2">
    <source>
        <dbReference type="EMBL" id="HBJ09333.1"/>
    </source>
</evidence>
<organism evidence="2 3">
    <name type="scientific">Coprobacter fastidiosus</name>
    <dbReference type="NCBI Taxonomy" id="1099853"/>
    <lineage>
        <taxon>Bacteria</taxon>
        <taxon>Pseudomonadati</taxon>
        <taxon>Bacteroidota</taxon>
        <taxon>Bacteroidia</taxon>
        <taxon>Bacteroidales</taxon>
        <taxon>Barnesiellaceae</taxon>
        <taxon>Coprobacter</taxon>
    </lineage>
</organism>
<reference evidence="2 3" key="1">
    <citation type="journal article" date="2018" name="Nat. Biotechnol.">
        <title>A standardized bacterial taxonomy based on genome phylogeny substantially revises the tree of life.</title>
        <authorList>
            <person name="Parks D.H."/>
            <person name="Chuvochina M."/>
            <person name="Waite D.W."/>
            <person name="Rinke C."/>
            <person name="Skarshewski A."/>
            <person name="Chaumeil P.A."/>
            <person name="Hugenholtz P."/>
        </authorList>
    </citation>
    <scope>NUCLEOTIDE SEQUENCE [LARGE SCALE GENOMIC DNA]</scope>
    <source>
        <strain evidence="2">UBA11482</strain>
    </source>
</reference>
<comment type="caution">
    <text evidence="2">The sequence shown here is derived from an EMBL/GenBank/DDBJ whole genome shotgun (WGS) entry which is preliminary data.</text>
</comment>
<dbReference type="RefSeq" id="WP_122303953.1">
    <property type="nucleotide sequence ID" value="NZ_CAJKYL010000052.1"/>
</dbReference>
<dbReference type="EMBL" id="DNWC01000132">
    <property type="protein sequence ID" value="HBJ09333.1"/>
    <property type="molecule type" value="Genomic_DNA"/>
</dbReference>